<dbReference type="EMBL" id="QEXO01000001">
    <property type="protein sequence ID" value="PWE15635.1"/>
    <property type="molecule type" value="Genomic_DNA"/>
</dbReference>
<proteinExistence type="predicted"/>
<dbReference type="Pfam" id="PF04299">
    <property type="entry name" value="FMN_bind_2"/>
    <property type="match status" value="1"/>
</dbReference>
<dbReference type="PANTHER" id="PTHR35802:SF1">
    <property type="entry name" value="PROTEASE SYNTHASE AND SPORULATION PROTEIN PAI 2"/>
    <property type="match status" value="1"/>
</dbReference>
<organism evidence="1 2">
    <name type="scientific">Alcaligenes faecalis</name>
    <dbReference type="NCBI Taxonomy" id="511"/>
    <lineage>
        <taxon>Bacteria</taxon>
        <taxon>Pseudomonadati</taxon>
        <taxon>Pseudomonadota</taxon>
        <taxon>Betaproteobacteria</taxon>
        <taxon>Burkholderiales</taxon>
        <taxon>Alcaligenaceae</taxon>
        <taxon>Alcaligenes</taxon>
    </lineage>
</organism>
<name>A0A2U2BNN9_ALCFA</name>
<dbReference type="PIRSF" id="PIRSF010372">
    <property type="entry name" value="PaiB"/>
    <property type="match status" value="1"/>
</dbReference>
<dbReference type="InterPro" id="IPR007396">
    <property type="entry name" value="TR_PAI2-type"/>
</dbReference>
<accession>A0A2U2BNN9</accession>
<dbReference type="STRING" id="511.UZ73_02535"/>
<comment type="caution">
    <text evidence="1">The sequence shown here is derived from an EMBL/GenBank/DDBJ whole genome shotgun (WGS) entry which is preliminary data.</text>
</comment>
<dbReference type="SUPFAM" id="SSF50475">
    <property type="entry name" value="FMN-binding split barrel"/>
    <property type="match status" value="1"/>
</dbReference>
<dbReference type="PANTHER" id="PTHR35802">
    <property type="entry name" value="PROTEASE SYNTHASE AND SPORULATION PROTEIN PAI 2"/>
    <property type="match status" value="1"/>
</dbReference>
<dbReference type="RefSeq" id="WP_109088335.1">
    <property type="nucleotide sequence ID" value="NZ_QEXO01000001.1"/>
</dbReference>
<gene>
    <name evidence="1" type="ORF">DF183_02570</name>
</gene>
<evidence type="ECO:0000313" key="2">
    <source>
        <dbReference type="Proteomes" id="UP000245216"/>
    </source>
</evidence>
<dbReference type="InterPro" id="IPR012349">
    <property type="entry name" value="Split_barrel_FMN-bd"/>
</dbReference>
<dbReference type="Proteomes" id="UP000245216">
    <property type="component" value="Unassembled WGS sequence"/>
</dbReference>
<dbReference type="AlphaFoldDB" id="A0A2U2BNN9"/>
<dbReference type="Gene3D" id="2.30.110.10">
    <property type="entry name" value="Electron Transport, Fmn-binding Protein, Chain A"/>
    <property type="match status" value="1"/>
</dbReference>
<reference evidence="1 2" key="1">
    <citation type="submission" date="2018-05" db="EMBL/GenBank/DDBJ databases">
        <title>Genome Sequence of an Efficient Indole-Degrading Bacterium, Alcaligenes sp.YBY.</title>
        <authorList>
            <person name="Yang B."/>
        </authorList>
    </citation>
    <scope>NUCLEOTIDE SEQUENCE [LARGE SCALE GENOMIC DNA]</scope>
    <source>
        <strain evidence="1 2">YBY</strain>
    </source>
</reference>
<sequence>MYIPAHFNESRPETLHELIAQHPLGILVANGKSGLSANHLPFMLHPQEGTQGVLHCHVARNNPVWQDLENGDEVMVIFRAGDAYISPQWFPSKLETHKQVPSWNYIVAHAYGRVTIRDEERYVRGAVARLTRIHEASQPVPWKMTDGPKDYIDAMLKAIVGIEIEITRLIGKTKLSQNKEARDVEAASAVLINQGDHFIGSAMQAVAADKRAQETQK</sequence>
<evidence type="ECO:0000313" key="1">
    <source>
        <dbReference type="EMBL" id="PWE15635.1"/>
    </source>
</evidence>
<protein>
    <submittedName>
        <fullName evidence="1">Transcriptional regulator</fullName>
    </submittedName>
</protein>
<reference evidence="1 2" key="2">
    <citation type="submission" date="2018-05" db="EMBL/GenBank/DDBJ databases">
        <authorList>
            <person name="Lanie J.A."/>
            <person name="Ng W.-L."/>
            <person name="Kazmierczak K.M."/>
            <person name="Andrzejewski T.M."/>
            <person name="Davidsen T.M."/>
            <person name="Wayne K.J."/>
            <person name="Tettelin H."/>
            <person name="Glass J.I."/>
            <person name="Rusch D."/>
            <person name="Podicherti R."/>
            <person name="Tsui H.-C.T."/>
            <person name="Winkler M.E."/>
        </authorList>
    </citation>
    <scope>NUCLEOTIDE SEQUENCE [LARGE SCALE GENOMIC DNA]</scope>
    <source>
        <strain evidence="1 2">YBY</strain>
    </source>
</reference>